<evidence type="ECO:0000313" key="6">
    <source>
        <dbReference type="Proteomes" id="UP000183898"/>
    </source>
</evidence>
<dbReference type="PROSITE" id="PS50043">
    <property type="entry name" value="HTH_LUXR_2"/>
    <property type="match status" value="1"/>
</dbReference>
<feature type="domain" description="HTH luxR-type" evidence="4">
    <location>
        <begin position="199"/>
        <end position="264"/>
    </location>
</feature>
<evidence type="ECO:0000256" key="3">
    <source>
        <dbReference type="ARBA" id="ARBA00023163"/>
    </source>
</evidence>
<accession>A0A1H8MB57</accession>
<dbReference type="AlphaFoldDB" id="A0A1H8MB57"/>
<dbReference type="CDD" id="cd06170">
    <property type="entry name" value="LuxR_C_like"/>
    <property type="match status" value="1"/>
</dbReference>
<evidence type="ECO:0000313" key="5">
    <source>
        <dbReference type="EMBL" id="SEO14585.1"/>
    </source>
</evidence>
<dbReference type="Pfam" id="PF00196">
    <property type="entry name" value="GerE"/>
    <property type="match status" value="1"/>
</dbReference>
<dbReference type="Proteomes" id="UP000183898">
    <property type="component" value="Unassembled WGS sequence"/>
</dbReference>
<dbReference type="InterPro" id="IPR017470">
    <property type="entry name" value="Tscrpt_reg_EpsA"/>
</dbReference>
<dbReference type="SUPFAM" id="SSF46894">
    <property type="entry name" value="C-terminal effector domain of the bipartite response regulators"/>
    <property type="match status" value="1"/>
</dbReference>
<dbReference type="InterPro" id="IPR016032">
    <property type="entry name" value="Sig_transdc_resp-reg_C-effctor"/>
</dbReference>
<dbReference type="InterPro" id="IPR000792">
    <property type="entry name" value="Tscrpt_reg_LuxR_C"/>
</dbReference>
<dbReference type="GO" id="GO:0006355">
    <property type="term" value="P:regulation of DNA-templated transcription"/>
    <property type="evidence" value="ECO:0007669"/>
    <property type="project" value="InterPro"/>
</dbReference>
<dbReference type="PRINTS" id="PR00038">
    <property type="entry name" value="HTHLUXR"/>
</dbReference>
<dbReference type="RefSeq" id="WP_074748174.1">
    <property type="nucleotide sequence ID" value="NZ_FOCT01000012.1"/>
</dbReference>
<sequence>MGFFPPFTDDHLQRYFRIIQEGTAVRRHFDLLKWLQGEVQHYLPHEILLAAWGDFGSNNVRYDIISPLPGLRTAQLQLDRLSPLLRVSYNRWIEMGRIPCASRVCEAQLGMSEILQGDGAAHCSFGRALRNMRSSLFHGISDERGHHDCLYVVFSSKDKLDDSTLIAMEILLPYLDTALRRVTPLPQHSCGPSLLADAPGFDLHGLSEREVEIMTWVRKGKTNAEIGSILRISSYTVKNHLHQIFRKLDVYNRVQAISKIEQRVGHG</sequence>
<name>A0A1H8MB57_9PROT</name>
<proteinExistence type="predicted"/>
<keyword evidence="1" id="KW-0805">Transcription regulation</keyword>
<keyword evidence="3" id="KW-0804">Transcription</keyword>
<evidence type="ECO:0000259" key="4">
    <source>
        <dbReference type="PROSITE" id="PS50043"/>
    </source>
</evidence>
<evidence type="ECO:0000256" key="2">
    <source>
        <dbReference type="ARBA" id="ARBA00023125"/>
    </source>
</evidence>
<gene>
    <name evidence="5" type="ORF">SAMN05216404_11273</name>
</gene>
<dbReference type="PANTHER" id="PTHR44688:SF16">
    <property type="entry name" value="DNA-BINDING TRANSCRIPTIONAL ACTIVATOR DEVR_DOSR"/>
    <property type="match status" value="1"/>
</dbReference>
<dbReference type="InterPro" id="IPR036388">
    <property type="entry name" value="WH-like_DNA-bd_sf"/>
</dbReference>
<keyword evidence="2" id="KW-0238">DNA-binding</keyword>
<dbReference type="Gene3D" id="1.10.10.10">
    <property type="entry name" value="Winged helix-like DNA-binding domain superfamily/Winged helix DNA-binding domain"/>
    <property type="match status" value="1"/>
</dbReference>
<evidence type="ECO:0000256" key="1">
    <source>
        <dbReference type="ARBA" id="ARBA00023015"/>
    </source>
</evidence>
<protein>
    <submittedName>
        <fullName evidence="5">Transcriptional regulator, LuxR family</fullName>
    </submittedName>
</protein>
<dbReference type="EMBL" id="FOCT01000012">
    <property type="protein sequence ID" value="SEO14585.1"/>
    <property type="molecule type" value="Genomic_DNA"/>
</dbReference>
<dbReference type="GO" id="GO:0003677">
    <property type="term" value="F:DNA binding"/>
    <property type="evidence" value="ECO:0007669"/>
    <property type="project" value="UniProtKB-KW"/>
</dbReference>
<dbReference type="NCBIfam" id="TIGR03020">
    <property type="entry name" value="EpsA"/>
    <property type="match status" value="1"/>
</dbReference>
<organism evidence="5 6">
    <name type="scientific">Nitrosospira multiformis</name>
    <dbReference type="NCBI Taxonomy" id="1231"/>
    <lineage>
        <taxon>Bacteria</taxon>
        <taxon>Pseudomonadati</taxon>
        <taxon>Pseudomonadota</taxon>
        <taxon>Betaproteobacteria</taxon>
        <taxon>Nitrosomonadales</taxon>
        <taxon>Nitrosomonadaceae</taxon>
        <taxon>Nitrosospira</taxon>
    </lineage>
</organism>
<dbReference type="PANTHER" id="PTHR44688">
    <property type="entry name" value="DNA-BINDING TRANSCRIPTIONAL ACTIVATOR DEVR_DOSR"/>
    <property type="match status" value="1"/>
</dbReference>
<reference evidence="5 6" key="1">
    <citation type="submission" date="2016-10" db="EMBL/GenBank/DDBJ databases">
        <authorList>
            <person name="de Groot N.N."/>
        </authorList>
    </citation>
    <scope>NUCLEOTIDE SEQUENCE [LARGE SCALE GENOMIC DNA]</scope>
    <source>
        <strain evidence="5 6">Nl18</strain>
    </source>
</reference>
<dbReference type="SMART" id="SM00421">
    <property type="entry name" value="HTH_LUXR"/>
    <property type="match status" value="1"/>
</dbReference>